<evidence type="ECO:0000259" key="1">
    <source>
        <dbReference type="Pfam" id="PF00004"/>
    </source>
</evidence>
<evidence type="ECO:0000259" key="3">
    <source>
        <dbReference type="Pfam" id="PF25472"/>
    </source>
</evidence>
<dbReference type="Proteomes" id="UP000032749">
    <property type="component" value="Chromosome"/>
</dbReference>
<dbReference type="PATRIC" id="fig|698738.3.peg.3280"/>
<reference evidence="4 5" key="1">
    <citation type="journal article" date="2013" name="Nat. Commun.">
        <title>Genome sequence and functional genomic analysis of the oil-degrading bacterium Oleispira antarctica.</title>
        <authorList>
            <person name="Kube M."/>
            <person name="Chernikova T.N."/>
            <person name="Al-Ramahi Y."/>
            <person name="Beloqui A."/>
            <person name="Lopez-Cortez N."/>
            <person name="Guazzaroni M.E."/>
            <person name="Heipieper H.J."/>
            <person name="Klages S."/>
            <person name="Kotsyurbenko O.R."/>
            <person name="Langer I."/>
            <person name="Nechitaylo T.Y."/>
            <person name="Lunsdorf H."/>
            <person name="Fernandez M."/>
            <person name="Juarez S."/>
            <person name="Ciordia S."/>
            <person name="Singer A."/>
            <person name="Kagan O."/>
            <person name="Egorova O."/>
            <person name="Petit P.A."/>
            <person name="Stogios P."/>
            <person name="Kim Y."/>
            <person name="Tchigvintsev A."/>
            <person name="Flick R."/>
            <person name="Denaro R."/>
            <person name="Genovese M."/>
            <person name="Albar J.P."/>
            <person name="Reva O.N."/>
            <person name="Martinez-Gomariz M."/>
            <person name="Tran H."/>
            <person name="Ferrer M."/>
            <person name="Savchenko A."/>
            <person name="Yakunin A.F."/>
            <person name="Yakimov M.M."/>
            <person name="Golyshina O.V."/>
            <person name="Reinhardt R."/>
            <person name="Golyshin P.N."/>
        </authorList>
    </citation>
    <scope>NUCLEOTIDE SEQUENCE [LARGE SCALE GENOMIC DNA]</scope>
</reference>
<dbReference type="GO" id="GO:0016887">
    <property type="term" value="F:ATP hydrolysis activity"/>
    <property type="evidence" value="ECO:0007669"/>
    <property type="project" value="InterPro"/>
</dbReference>
<keyword evidence="5" id="KW-1185">Reference proteome</keyword>
<dbReference type="OrthoDB" id="9814769at2"/>
<organism evidence="4 5">
    <name type="scientific">Oleispira antarctica RB-8</name>
    <dbReference type="NCBI Taxonomy" id="698738"/>
    <lineage>
        <taxon>Bacteria</taxon>
        <taxon>Pseudomonadati</taxon>
        <taxon>Pseudomonadota</taxon>
        <taxon>Gammaproteobacteria</taxon>
        <taxon>Oceanospirillales</taxon>
        <taxon>Oceanospirillaceae</taxon>
        <taxon>Oleispira</taxon>
    </lineage>
</organism>
<dbReference type="KEGG" id="oai:OLEAN_C31560"/>
<evidence type="ECO:0000259" key="2">
    <source>
        <dbReference type="Pfam" id="PF12458"/>
    </source>
</evidence>
<dbReference type="Pfam" id="PF25472">
    <property type="entry name" value="DUF7902"/>
    <property type="match status" value="1"/>
</dbReference>
<dbReference type="InterPro" id="IPR003959">
    <property type="entry name" value="ATPase_AAA_core"/>
</dbReference>
<feature type="domain" description="DUF3686" evidence="2">
    <location>
        <begin position="33"/>
        <end position="486"/>
    </location>
</feature>
<accession>R4YQF8</accession>
<evidence type="ECO:0000313" key="5">
    <source>
        <dbReference type="Proteomes" id="UP000032749"/>
    </source>
</evidence>
<dbReference type="InterPro" id="IPR020958">
    <property type="entry name" value="DUF3686"/>
</dbReference>
<name>R4YQF8_OLEAN</name>
<evidence type="ECO:0008006" key="6">
    <source>
        <dbReference type="Google" id="ProtNLM"/>
    </source>
</evidence>
<proteinExistence type="predicted"/>
<dbReference type="Pfam" id="PF00004">
    <property type="entry name" value="AAA"/>
    <property type="match status" value="1"/>
</dbReference>
<sequence length="1820" mass="206763">MAEQNPNQVENAVAEGGAYEVIRKRLVEQGRLLNQQARTLNDARLSEFGSSDLSVISRVRVRTENNCIARDMVQIGDYLLFGYNVFIGLKKETHIDDVFSLFKLNIEGENYSLEAVNHQDSFLTSASFQSDFLELYRYYKQTHLVQLTVKDGKLLAGFQIGERLEDIRVFRWSVSADGKDITYIDNRGERDIQLPSAYDFEWTATDRENTVHGRHSHINILDKVFVETINGDLTIKIENNTENGKGIYSEPVEDKTQSLDDGQFFYASLGALILLKILPYREEQWRYFVFNSLTDEVVKIDDIGQSCVQLPEDHGIIFPGGYYLQTGEMKKFEGDALASLEDGQSLKFKRMIKSPNGEDVLFVFYEPEQGLFGLFSYNLISKSMQNPIYGHGYALAEDGMLVIFSAESEPTRIHPMQIWQTAYVSADYASRADVSQSFFGKIGNASLVRGVSDLYSLHRMISDQTVSARIYEELSKTANRFFDSHYWIEEYSNSQEALVDKNNSIAALIKQISKTSELVIDEFEKVQSIRQQSQLAMANAEEEQQKLIASIRPENWQVAEEFVAALNSLRQQRGHLATIKENRYIDTARLEELDQQLIQAQEKLSESTVEFLSQEAALLPYFDKIKAFDSEVDNAETIAVLIPIIEQIEETASGLDLLSELMSSLKVNDATIRTRIIDSISEVYSKLNQSRAAAKHKQKSVGSEEAVAQFSAQFKLFSQSITNALGMSTTPERCDEQLSRLLVQLEELESQFSDFEEFLSDIMAKRDEVYQSFEGHKQKLLDERLRKAQSVTDAANRILSSIERRSLKFTDAEQLNTYFASDSLVLKTHDMVERLRDLENAVKADDIESRFKSIKEQALRSLRDKTDIYEDGGNVIKLGPRHKFSVNTQELDLTIVPRDGELNIHLTGTDYFEELTRTDLLELRPYWEMAIESESPDVYRSEYLVALIIQAADNNTDDLNNELLNHALLDEDKLSSLVRDFANPRYKEGYEKGIHDHDAVLLLQKLIPAMDSADQLRFDPLCRGLAQIFWANIQHLEANAADNLLSLKVQTQSWHERAQSAFQMKDIFNNNKAIQLLRTEILEALTDFNHHYGLPSTQHELNRSADYLVHELSRDRIEFIASKYAQKLVDELKHSLDSSSWRKLHSTLDTLKGKVAQRWSLTQSWLTALVEGKGLAHLSRYIPEAVAMINAEGRIERRPTEVDTELTITGLLGDHPRIDKQTMTLAIDEFLQRLDDHQQRVVTGFHHYHKMRQGIIEQERDLLGLESFKPKPLSSFVRNRLINESYLPLIGDNLAKQMGTLGENKRSDLMGLLMMISPPGYGKTTLMEYVASRLGLIFMKINCPSLGHDVLSLDPEQAPNATARQELEKLNLGLEMGTNVMLYLDDIQHTHPEFLQKFISLCDGTRRIEGIWKGKSKTYDMRGKKFCVVMAGNPYTETGEAFQVPDMLANRADIYNLGDILGGMDEQFALSYVENCMTSNTVLAPLATRDLNDLYKIVRMTQGENIATTDLSHQYSGAEINEITAVLKKLFVIQDVVLKINQQYIASAAQSDEYRIEPSFRLQGSYRNMNKMAEKVSSVMNHSELMQMIADHYVGESQLLTNGSEENLLKLAELRGEMTDEEATRWAKIKADFIRNKAMGGDDADVGGKVIGQLVDLVKGVKSLGENAEQSNQIREKDKQQRIESELLLRNEEAQRRSEERPYEAASIEQLQGLNQSMSQFSSIISSGIKLIAQQSAKQTPPQPAPKIEVINQPVPGLEKILKALADTMENSIFPIVRSMDRKIDIDLKTHDKMKEISTQLRALEAEYSIKSTAKKIDKN</sequence>
<dbReference type="Pfam" id="PF12458">
    <property type="entry name" value="DUF3686"/>
    <property type="match status" value="1"/>
</dbReference>
<dbReference type="EMBL" id="FO203512">
    <property type="protein sequence ID" value="CCK77332.1"/>
    <property type="molecule type" value="Genomic_DNA"/>
</dbReference>
<dbReference type="GO" id="GO:0005524">
    <property type="term" value="F:ATP binding"/>
    <property type="evidence" value="ECO:0007669"/>
    <property type="project" value="InterPro"/>
</dbReference>
<feature type="domain" description="ATPase AAA-type core" evidence="1">
    <location>
        <begin position="1314"/>
        <end position="1389"/>
    </location>
</feature>
<dbReference type="InterPro" id="IPR027417">
    <property type="entry name" value="P-loop_NTPase"/>
</dbReference>
<feature type="domain" description="DUF7902" evidence="3">
    <location>
        <begin position="617"/>
        <end position="700"/>
    </location>
</feature>
<dbReference type="HOGENOM" id="CLU_003361_0_0_6"/>
<gene>
    <name evidence="4" type="ORF">OLEAN_C31560</name>
</gene>
<dbReference type="Gene3D" id="3.40.50.300">
    <property type="entry name" value="P-loop containing nucleotide triphosphate hydrolases"/>
    <property type="match status" value="1"/>
</dbReference>
<dbReference type="SUPFAM" id="SSF52540">
    <property type="entry name" value="P-loop containing nucleoside triphosphate hydrolases"/>
    <property type="match status" value="1"/>
</dbReference>
<evidence type="ECO:0000313" key="4">
    <source>
        <dbReference type="EMBL" id="CCK77332.1"/>
    </source>
</evidence>
<dbReference type="STRING" id="698738.OLEAN_C31560"/>
<protein>
    <recommendedName>
        <fullName evidence="6">DNA repair protein</fullName>
    </recommendedName>
</protein>
<dbReference type="InterPro" id="IPR057224">
    <property type="entry name" value="DUF7902"/>
</dbReference>